<dbReference type="SUPFAM" id="SSF49265">
    <property type="entry name" value="Fibronectin type III"/>
    <property type="match status" value="1"/>
</dbReference>
<comment type="caution">
    <text evidence="1">The sequence shown here is derived from an EMBL/GenBank/DDBJ whole genome shotgun (WGS) entry which is preliminary data.</text>
</comment>
<dbReference type="OrthoDB" id="789771at2"/>
<protein>
    <recommendedName>
        <fullName evidence="3">Fibronectin type-III domain-containing protein</fullName>
    </recommendedName>
</protein>
<proteinExistence type="predicted"/>
<name>A0A5C4SQV5_9FLAO</name>
<accession>A0A5C4SQV5</accession>
<gene>
    <name evidence="1" type="ORF">FGF67_02835</name>
</gene>
<evidence type="ECO:0000313" key="1">
    <source>
        <dbReference type="EMBL" id="TNJ46584.1"/>
    </source>
</evidence>
<dbReference type="RefSeq" id="WP_139694955.1">
    <property type="nucleotide sequence ID" value="NZ_CP074074.1"/>
</dbReference>
<keyword evidence="2" id="KW-1185">Reference proteome</keyword>
<dbReference type="Gene3D" id="2.60.40.10">
    <property type="entry name" value="Immunoglobulins"/>
    <property type="match status" value="1"/>
</dbReference>
<reference evidence="1 2" key="1">
    <citation type="submission" date="2019-05" db="EMBL/GenBank/DDBJ databases">
        <title>Tamlana fucoidanivorans sp. nov., isolated from the surface of algae collected from Fujian province in China.</title>
        <authorList>
            <person name="Li J."/>
        </authorList>
    </citation>
    <scope>NUCLEOTIDE SEQUENCE [LARGE SCALE GENOMIC DNA]</scope>
    <source>
        <strain evidence="1 2">CW2-9</strain>
    </source>
</reference>
<dbReference type="InterPro" id="IPR036116">
    <property type="entry name" value="FN3_sf"/>
</dbReference>
<sequence>MIVNITQAKNIIVLFLVLVLLGCSGGSDEEEAPVKRNPEATNLISPLKDAECNQGNIISETESNVTFEWNSAAHTDEYTLVIKNLKDGSEHTVNTTETKKTERLLRGTPYSWYIVSKSKAVSETAKSDLWKFYNAGLGIEQYAPFPAELISPEMGGLIGSIVSFSWNGNDIDNDIVSYDFYLSTANPPTTLHTTTETTSIIDVTLNSDTNYYWKVVSKDAAGNNSESQIFEFKTGS</sequence>
<evidence type="ECO:0008006" key="3">
    <source>
        <dbReference type="Google" id="ProtNLM"/>
    </source>
</evidence>
<dbReference type="EMBL" id="VDCS01000002">
    <property type="protein sequence ID" value="TNJ46584.1"/>
    <property type="molecule type" value="Genomic_DNA"/>
</dbReference>
<dbReference type="InterPro" id="IPR013783">
    <property type="entry name" value="Ig-like_fold"/>
</dbReference>
<organism evidence="1 2">
    <name type="scientific">Allotamlana fucoidanivorans</name>
    <dbReference type="NCBI Taxonomy" id="2583814"/>
    <lineage>
        <taxon>Bacteria</taxon>
        <taxon>Pseudomonadati</taxon>
        <taxon>Bacteroidota</taxon>
        <taxon>Flavobacteriia</taxon>
        <taxon>Flavobacteriales</taxon>
        <taxon>Flavobacteriaceae</taxon>
        <taxon>Allotamlana</taxon>
    </lineage>
</organism>
<dbReference type="AlphaFoldDB" id="A0A5C4SQV5"/>
<dbReference type="Proteomes" id="UP000308713">
    <property type="component" value="Unassembled WGS sequence"/>
</dbReference>
<evidence type="ECO:0000313" key="2">
    <source>
        <dbReference type="Proteomes" id="UP000308713"/>
    </source>
</evidence>